<sequence>MRSPMAFANYTDLTVNSAGLVVTPLGLIPLPYFLQVVTVVLLFALSLSSGFSLWMMFDLWSMFIYGLIQLFFPFIFIPQVEVRVDGVHLFMVRAFGIMLLGSAYLWWNVRNSKDITVHTTLMWARVMGGAAALLAQGFAQFNKASRMTQEHLYISVLLTVLWTLGNLIYCMRCTEWGGYMETRSKLNNFLHTDFVITLIFGIMFYAYPVWLLRVQTSLPRLNVVHAHLYRLFGSALMSSAIISGRASNFLIASDKRIQLYTRVLINVGLIILFLVTYFSTAKHNDWSVPNTPFVLGVVGVWTLNAFCGSYSLAYFKN</sequence>
<keyword evidence="1" id="KW-0472">Membrane</keyword>
<feature type="transmembrane region" description="Helical" evidence="1">
    <location>
        <begin position="57"/>
        <end position="77"/>
    </location>
</feature>
<dbReference type="EMBL" id="KQ422595">
    <property type="protein sequence ID" value="KOF74592.1"/>
    <property type="molecule type" value="Genomic_DNA"/>
</dbReference>
<organism evidence="2">
    <name type="scientific">Octopus bimaculoides</name>
    <name type="common">California two-spotted octopus</name>
    <dbReference type="NCBI Taxonomy" id="37653"/>
    <lineage>
        <taxon>Eukaryota</taxon>
        <taxon>Metazoa</taxon>
        <taxon>Spiralia</taxon>
        <taxon>Lophotrochozoa</taxon>
        <taxon>Mollusca</taxon>
        <taxon>Cephalopoda</taxon>
        <taxon>Coleoidea</taxon>
        <taxon>Octopodiformes</taxon>
        <taxon>Octopoda</taxon>
        <taxon>Incirrata</taxon>
        <taxon>Octopodidae</taxon>
        <taxon>Octopus</taxon>
    </lineage>
</organism>
<reference evidence="2" key="1">
    <citation type="submission" date="2015-07" db="EMBL/GenBank/DDBJ databases">
        <title>MeaNS - Measles Nucleotide Surveillance Program.</title>
        <authorList>
            <person name="Tran T."/>
            <person name="Druce J."/>
        </authorList>
    </citation>
    <scope>NUCLEOTIDE SEQUENCE</scope>
    <source>
        <strain evidence="2">UCB-OBI-ISO-001</strain>
        <tissue evidence="2">Gonad</tissue>
    </source>
</reference>
<feature type="transmembrane region" description="Helical" evidence="1">
    <location>
        <begin position="121"/>
        <end position="139"/>
    </location>
</feature>
<accession>A0A0L8GC13</accession>
<keyword evidence="1" id="KW-1133">Transmembrane helix</keyword>
<evidence type="ECO:0000313" key="2">
    <source>
        <dbReference type="EMBL" id="KOF74592.1"/>
    </source>
</evidence>
<proteinExistence type="predicted"/>
<name>A0A0L8GC13_OCTBM</name>
<feature type="transmembrane region" description="Helical" evidence="1">
    <location>
        <begin position="20"/>
        <end position="45"/>
    </location>
</feature>
<dbReference type="OrthoDB" id="10006207at2759"/>
<dbReference type="AlphaFoldDB" id="A0A0L8GC13"/>
<evidence type="ECO:0000256" key="1">
    <source>
        <dbReference type="SAM" id="Phobius"/>
    </source>
</evidence>
<feature type="transmembrane region" description="Helical" evidence="1">
    <location>
        <begin position="293"/>
        <end position="315"/>
    </location>
</feature>
<protein>
    <submittedName>
        <fullName evidence="2">Uncharacterized protein</fullName>
    </submittedName>
</protein>
<feature type="transmembrane region" description="Helical" evidence="1">
    <location>
        <begin position="151"/>
        <end position="169"/>
    </location>
</feature>
<keyword evidence="1" id="KW-0812">Transmembrane</keyword>
<feature type="transmembrane region" description="Helical" evidence="1">
    <location>
        <begin position="89"/>
        <end position="109"/>
    </location>
</feature>
<dbReference type="KEGG" id="obi:106877804"/>
<feature type="transmembrane region" description="Helical" evidence="1">
    <location>
        <begin position="263"/>
        <end position="281"/>
    </location>
</feature>
<feature type="transmembrane region" description="Helical" evidence="1">
    <location>
        <begin position="227"/>
        <end position="251"/>
    </location>
</feature>
<gene>
    <name evidence="2" type="ORF">OCBIM_22035881mg</name>
</gene>
<feature type="transmembrane region" description="Helical" evidence="1">
    <location>
        <begin position="189"/>
        <end position="207"/>
    </location>
</feature>